<evidence type="ECO:0000256" key="5">
    <source>
        <dbReference type="ARBA" id="ARBA00034808"/>
    </source>
</evidence>
<dbReference type="SUPFAM" id="SSF52540">
    <property type="entry name" value="P-loop containing nucleoside triphosphate hydrolases"/>
    <property type="match status" value="1"/>
</dbReference>
<dbReference type="GO" id="GO:0000724">
    <property type="term" value="P:double-strand break repair via homologous recombination"/>
    <property type="evidence" value="ECO:0007669"/>
    <property type="project" value="TreeGrafter"/>
</dbReference>
<feature type="domain" description="Helicase ATP-binding" evidence="7">
    <location>
        <begin position="87"/>
        <end position="281"/>
    </location>
</feature>
<comment type="catalytic activity">
    <reaction evidence="4">
        <text>Couples ATP hydrolysis with the unwinding of duplex DNA by translocating in the 3'-5' direction.</text>
        <dbReference type="EC" id="5.6.2.4"/>
    </reaction>
</comment>
<dbReference type="InterPro" id="IPR027417">
    <property type="entry name" value="P-loop_NTPase"/>
</dbReference>
<dbReference type="PROSITE" id="PS51192">
    <property type="entry name" value="HELICASE_ATP_BIND_1"/>
    <property type="match status" value="1"/>
</dbReference>
<feature type="region of interest" description="Disordered" evidence="6">
    <location>
        <begin position="1"/>
        <end position="39"/>
    </location>
</feature>
<evidence type="ECO:0000256" key="6">
    <source>
        <dbReference type="SAM" id="MobiDB-lite"/>
    </source>
</evidence>
<comment type="similarity">
    <text evidence="1">Belongs to the helicase family. RecQ subfamily.</text>
</comment>
<dbReference type="GO" id="GO:0003677">
    <property type="term" value="F:DNA binding"/>
    <property type="evidence" value="ECO:0007669"/>
    <property type="project" value="UniProtKB-KW"/>
</dbReference>
<dbReference type="EC" id="5.6.2.4" evidence="5"/>
<dbReference type="Gene3D" id="3.40.50.300">
    <property type="entry name" value="P-loop containing nucleotide triphosphate hydrolases"/>
    <property type="match status" value="1"/>
</dbReference>
<evidence type="ECO:0000256" key="1">
    <source>
        <dbReference type="ARBA" id="ARBA00005446"/>
    </source>
</evidence>
<keyword evidence="3" id="KW-0413">Isomerase</keyword>
<proteinExistence type="inferred from homology"/>
<dbReference type="PANTHER" id="PTHR13710:SF105">
    <property type="entry name" value="ATP-DEPENDENT DNA HELICASE Q1"/>
    <property type="match status" value="1"/>
</dbReference>
<keyword evidence="2" id="KW-0238">DNA-binding</keyword>
<name>A0A2N5TBK6_9BASI</name>
<dbReference type="InterPro" id="IPR011545">
    <property type="entry name" value="DEAD/DEAH_box_helicase_dom"/>
</dbReference>
<dbReference type="GO" id="GO:0005737">
    <property type="term" value="C:cytoplasm"/>
    <property type="evidence" value="ECO:0007669"/>
    <property type="project" value="TreeGrafter"/>
</dbReference>
<dbReference type="GO" id="GO:0005524">
    <property type="term" value="F:ATP binding"/>
    <property type="evidence" value="ECO:0007669"/>
    <property type="project" value="InterPro"/>
</dbReference>
<evidence type="ECO:0000256" key="3">
    <source>
        <dbReference type="ARBA" id="ARBA00023235"/>
    </source>
</evidence>
<evidence type="ECO:0000313" key="8">
    <source>
        <dbReference type="EMBL" id="PLW22850.1"/>
    </source>
</evidence>
<accession>A0A2N5TBK6</accession>
<dbReference type="GO" id="GO:0005694">
    <property type="term" value="C:chromosome"/>
    <property type="evidence" value="ECO:0007669"/>
    <property type="project" value="TreeGrafter"/>
</dbReference>
<reference evidence="8 9" key="1">
    <citation type="submission" date="2017-11" db="EMBL/GenBank/DDBJ databases">
        <title>De novo assembly and phasing of dikaryotic genomes from two isolates of Puccinia coronata f. sp. avenae, the causal agent of oat crown rust.</title>
        <authorList>
            <person name="Miller M.E."/>
            <person name="Zhang Y."/>
            <person name="Omidvar V."/>
            <person name="Sperschneider J."/>
            <person name="Schwessinger B."/>
            <person name="Raley C."/>
            <person name="Palmer J.M."/>
            <person name="Garnica D."/>
            <person name="Upadhyaya N."/>
            <person name="Rathjen J."/>
            <person name="Taylor J.M."/>
            <person name="Park R.F."/>
            <person name="Dodds P.N."/>
            <person name="Hirsch C.D."/>
            <person name="Kianian S.F."/>
            <person name="Figueroa M."/>
        </authorList>
    </citation>
    <scope>NUCLEOTIDE SEQUENCE [LARGE SCALE GENOMIC DNA]</scope>
    <source>
        <strain evidence="8">12SD80</strain>
    </source>
</reference>
<evidence type="ECO:0000256" key="2">
    <source>
        <dbReference type="ARBA" id="ARBA00023125"/>
    </source>
</evidence>
<dbReference type="InterPro" id="IPR014001">
    <property type="entry name" value="Helicase_ATP-bd"/>
</dbReference>
<dbReference type="PANTHER" id="PTHR13710">
    <property type="entry name" value="DNA HELICASE RECQ FAMILY MEMBER"/>
    <property type="match status" value="1"/>
</dbReference>
<dbReference type="Pfam" id="PF00270">
    <property type="entry name" value="DEAD"/>
    <property type="match status" value="1"/>
</dbReference>
<sequence length="290" mass="32347">MTCSPSPQNGSPPSPQDDDPASNHDQSPPIAQNGVPPPLPIRLWSPTGINLYKKLFNMSDAKLIEHIIDMSFNTYSQVAKELQVSIVMNLAKGRSTFLLAGTGFGKSRISKMYYSLIPKKSKGVILVLNPLDTLGNNQVLEKVQAGFTTINLTKLTFSARAAMEILRGNYNFVYLSPEIFLNNKMFQGLYYSSTFQNQVTLIVIDEAHMIYIWGIVESAPAQKTTSSHLRHEDRGLFRPLYRKLGEQLLFCNEKPLLLLSATCRPMATAAIMKSLKLTDTCLDMIHGKFV</sequence>
<evidence type="ECO:0000313" key="9">
    <source>
        <dbReference type="Proteomes" id="UP000235392"/>
    </source>
</evidence>
<evidence type="ECO:0000259" key="7">
    <source>
        <dbReference type="PROSITE" id="PS51192"/>
    </source>
</evidence>
<dbReference type="EMBL" id="PGCI01000651">
    <property type="protein sequence ID" value="PLW22850.1"/>
    <property type="molecule type" value="Genomic_DNA"/>
</dbReference>
<dbReference type="Proteomes" id="UP000235392">
    <property type="component" value="Unassembled WGS sequence"/>
</dbReference>
<organism evidence="8 9">
    <name type="scientific">Puccinia coronata f. sp. avenae</name>
    <dbReference type="NCBI Taxonomy" id="200324"/>
    <lineage>
        <taxon>Eukaryota</taxon>
        <taxon>Fungi</taxon>
        <taxon>Dikarya</taxon>
        <taxon>Basidiomycota</taxon>
        <taxon>Pucciniomycotina</taxon>
        <taxon>Pucciniomycetes</taxon>
        <taxon>Pucciniales</taxon>
        <taxon>Pucciniaceae</taxon>
        <taxon>Puccinia</taxon>
    </lineage>
</organism>
<gene>
    <name evidence="8" type="ORF">PCASD_14568</name>
</gene>
<dbReference type="GO" id="GO:0043138">
    <property type="term" value="F:3'-5' DNA helicase activity"/>
    <property type="evidence" value="ECO:0007669"/>
    <property type="project" value="UniProtKB-EC"/>
</dbReference>
<dbReference type="AlphaFoldDB" id="A0A2N5TBK6"/>
<protein>
    <recommendedName>
        <fullName evidence="5">DNA 3'-5' helicase</fullName>
        <ecNumber evidence="5">5.6.2.4</ecNumber>
    </recommendedName>
</protein>
<evidence type="ECO:0000256" key="4">
    <source>
        <dbReference type="ARBA" id="ARBA00034617"/>
    </source>
</evidence>
<dbReference type="GO" id="GO:0009378">
    <property type="term" value="F:four-way junction helicase activity"/>
    <property type="evidence" value="ECO:0007669"/>
    <property type="project" value="TreeGrafter"/>
</dbReference>
<comment type="caution">
    <text evidence="8">The sequence shown here is derived from an EMBL/GenBank/DDBJ whole genome shotgun (WGS) entry which is preliminary data.</text>
</comment>